<dbReference type="Gene3D" id="2.130.10.10">
    <property type="entry name" value="YVTN repeat-like/Quinoprotein amine dehydrogenase"/>
    <property type="match status" value="1"/>
</dbReference>
<keyword evidence="3" id="KW-1133">Transmembrane helix</keyword>
<dbReference type="PROSITE" id="PS50082">
    <property type="entry name" value="WD_REPEATS_2"/>
    <property type="match status" value="1"/>
</dbReference>
<evidence type="ECO:0000313" key="4">
    <source>
        <dbReference type="EMBL" id="RHZ21692.1"/>
    </source>
</evidence>
<dbReference type="SMART" id="SM00320">
    <property type="entry name" value="WD40"/>
    <property type="match status" value="2"/>
</dbReference>
<keyword evidence="3" id="KW-0812">Transmembrane</keyword>
<dbReference type="AlphaFoldDB" id="A0A397FAT9"/>
<reference evidence="4 5" key="1">
    <citation type="submission" date="2018-08" db="EMBL/GenBank/DDBJ databases">
        <title>Aphanomyces genome sequencing and annotation.</title>
        <authorList>
            <person name="Minardi D."/>
            <person name="Oidtmann B."/>
            <person name="Van Der Giezen M."/>
            <person name="Studholme D.J."/>
        </authorList>
    </citation>
    <scope>NUCLEOTIDE SEQUENCE [LARGE SCALE GENOMIC DNA]</scope>
    <source>
        <strain evidence="4 5">197901</strain>
    </source>
</reference>
<keyword evidence="1" id="KW-0853">WD repeat</keyword>
<dbReference type="VEuPathDB" id="FungiDB:H257_09547"/>
<dbReference type="InterPro" id="IPR015943">
    <property type="entry name" value="WD40/YVTN_repeat-like_dom_sf"/>
</dbReference>
<dbReference type="Proteomes" id="UP000266196">
    <property type="component" value="Unassembled WGS sequence"/>
</dbReference>
<organism evidence="4 5">
    <name type="scientific">Aphanomyces astaci</name>
    <name type="common">Crayfish plague agent</name>
    <dbReference type="NCBI Taxonomy" id="112090"/>
    <lineage>
        <taxon>Eukaryota</taxon>
        <taxon>Sar</taxon>
        <taxon>Stramenopiles</taxon>
        <taxon>Oomycota</taxon>
        <taxon>Saprolegniomycetes</taxon>
        <taxon>Saprolegniales</taxon>
        <taxon>Verrucalvaceae</taxon>
        <taxon>Aphanomyces</taxon>
    </lineage>
</organism>
<feature type="repeat" description="WD" evidence="1">
    <location>
        <begin position="580"/>
        <end position="611"/>
    </location>
</feature>
<feature type="region of interest" description="Disordered" evidence="2">
    <location>
        <begin position="50"/>
        <end position="73"/>
    </location>
</feature>
<dbReference type="SUPFAM" id="SSF50998">
    <property type="entry name" value="Quinoprotein alcohol dehydrogenase-like"/>
    <property type="match status" value="1"/>
</dbReference>
<sequence length="877" mass="96697">MWFSGCSQFLHVDARFEVDVVQPDHQVVQAPLRIGEEGDDHVYITASTENSNSYHSSSHDNPPSSSLSSRPTGINTQYSAHPTVFERSTEVDATSDYRLYDLPSRGVQPITITYVEETSRSESPKDYKGRLRVWPGLMLLLSIFTLSSVAIAFGAKKSYDSSKSRMISVQAAAAKRRAIQDGLGDDISEVADDGVVNNPRTYTTKSCSLPNYQSKNGQIVAVSPNGTEVAVGIKGSIGFPPYFGTVWAYLASVTLDNWVDHTVNLWQSKDNFFLPRDGIPLVVPTIRRLLARSTPPQQADAVRRLLPTWSHVWLDQLEFHMLILRPITTLLDHVDDIALQVSLASSVETSGLGWLRNVWHHLGTSFVLDHILPVLLTWLRVGSPLLKRVVAHTLTPQHIDVYMTCKTIRQLVSLLPGDVAAYHIPATVALLSSSVRGDWVVVSSLVHTVLRLGQVVGTDATRLHLCAPLRLFLVRFPHAQFPSYMTQFQHLVGFEHFDSCLGLPWSMSSATPFKLPLLAPSSSLPVAHLSPAMARTTEAACQVLARRRPPPTRRSTLPPRWTTYTMPWPPKGLVVHEINRDARTRRVRAMAADGGGRWLVTSTSDGVVRVWRTANMTMQWQEQFKWPVHTILPIGVGGSTPALVHYHMVLCDAQSVYIVNAHADNNTMTAPIWKWKRPAQPLVAVHVVTRFIRTGSCGYVVVAVATAGTVVMHSMDNVPWYYPHCEKQNNKDQDAAATATHTVDNLPGMNVLDPTLTTEWTLNGGGCISSLGALFGSLAVGSTTGHVDVVDPWTGRAHCRWQPHPLAKVVLIAQVSDTTFVTVGATDKQAILWRWPSCHPILYVTNLPGEIQSSQSVVVLRHMVAVGTDSGAVHFCV</sequence>
<comment type="caution">
    <text evidence="4">The sequence shown here is derived from an EMBL/GenBank/DDBJ whole genome shotgun (WGS) entry which is preliminary data.</text>
</comment>
<accession>A0A397FAT9</accession>
<feature type="transmembrane region" description="Helical" evidence="3">
    <location>
        <begin position="133"/>
        <end position="155"/>
    </location>
</feature>
<protein>
    <submittedName>
        <fullName evidence="4">Uncharacterized protein</fullName>
    </submittedName>
</protein>
<dbReference type="InterPro" id="IPR011047">
    <property type="entry name" value="Quinoprotein_ADH-like_sf"/>
</dbReference>
<gene>
    <name evidence="4" type="ORF">DYB31_006336</name>
</gene>
<feature type="compositionally biased region" description="Low complexity" evidence="2">
    <location>
        <begin position="50"/>
        <end position="71"/>
    </location>
</feature>
<evidence type="ECO:0000256" key="3">
    <source>
        <dbReference type="SAM" id="Phobius"/>
    </source>
</evidence>
<dbReference type="EMBL" id="QUTE01008954">
    <property type="protein sequence ID" value="RHZ21692.1"/>
    <property type="molecule type" value="Genomic_DNA"/>
</dbReference>
<proteinExistence type="predicted"/>
<evidence type="ECO:0000256" key="1">
    <source>
        <dbReference type="PROSITE-ProRule" id="PRU00221"/>
    </source>
</evidence>
<name>A0A397FAT9_APHAT</name>
<dbReference type="InterPro" id="IPR001680">
    <property type="entry name" value="WD40_rpt"/>
</dbReference>
<evidence type="ECO:0000313" key="5">
    <source>
        <dbReference type="Proteomes" id="UP000266196"/>
    </source>
</evidence>
<evidence type="ECO:0000256" key="2">
    <source>
        <dbReference type="SAM" id="MobiDB-lite"/>
    </source>
</evidence>
<keyword evidence="3" id="KW-0472">Membrane</keyword>